<feature type="non-terminal residue" evidence="1">
    <location>
        <position position="811"/>
    </location>
</feature>
<reference evidence="1" key="1">
    <citation type="submission" date="2021-06" db="EMBL/GenBank/DDBJ databases">
        <authorList>
            <person name="Kallberg Y."/>
            <person name="Tangrot J."/>
            <person name="Rosling A."/>
        </authorList>
    </citation>
    <scope>NUCLEOTIDE SEQUENCE</scope>
    <source>
        <strain evidence="1">CL356</strain>
    </source>
</reference>
<organism evidence="1 2">
    <name type="scientific">Acaulospora colombiana</name>
    <dbReference type="NCBI Taxonomy" id="27376"/>
    <lineage>
        <taxon>Eukaryota</taxon>
        <taxon>Fungi</taxon>
        <taxon>Fungi incertae sedis</taxon>
        <taxon>Mucoromycota</taxon>
        <taxon>Glomeromycotina</taxon>
        <taxon>Glomeromycetes</taxon>
        <taxon>Diversisporales</taxon>
        <taxon>Acaulosporaceae</taxon>
        <taxon>Acaulospora</taxon>
    </lineage>
</organism>
<proteinExistence type="predicted"/>
<comment type="caution">
    <text evidence="1">The sequence shown here is derived from an EMBL/GenBank/DDBJ whole genome shotgun (WGS) entry which is preliminary data.</text>
</comment>
<dbReference type="EMBL" id="CAJVPT010004617">
    <property type="protein sequence ID" value="CAG8510194.1"/>
    <property type="molecule type" value="Genomic_DNA"/>
</dbReference>
<name>A0ACA9L491_9GLOM</name>
<gene>
    <name evidence="1" type="ORF">ACOLOM_LOCUS3186</name>
</gene>
<keyword evidence="2" id="KW-1185">Reference proteome</keyword>
<evidence type="ECO:0000313" key="1">
    <source>
        <dbReference type="EMBL" id="CAG8510194.1"/>
    </source>
</evidence>
<evidence type="ECO:0000313" key="2">
    <source>
        <dbReference type="Proteomes" id="UP000789525"/>
    </source>
</evidence>
<accession>A0ACA9L491</accession>
<dbReference type="Proteomes" id="UP000789525">
    <property type="component" value="Unassembled WGS sequence"/>
</dbReference>
<protein>
    <submittedName>
        <fullName evidence="1">14695_t:CDS:1</fullName>
    </submittedName>
</protein>
<sequence length="811" mass="90740">MMATYSWCVLGLVAIRVYALRYWNELEKMCWRCFLLDDGLSYLLLNVIFQMINVIFILTKSDYIDGFVNITPALIVTSICCQRLTILSTNSIVSRYSTSSILPYSTKEKSVNRTNLTSISPPRYNEYTISNIPEEFPQQSSTPPTYPPRIPLSVSRISQDFTNSLITIFSSFNTTDNFISKDRLRNSLRSSFWSLFSENDGGNKSSVKSHKLSKGSGTESVESSPCTNTTIVNYDSRQNSIRGQGSDTFYEPNELLSPPQNVYNLEGGGRKTRLSSSRPQGIILEDQEDMYCFWYSNTDRGNPREEMFLFPPIPPNVQNNNCNGYGNNGRGDSKFSSRKIETFQQYYRDGLTAFKENDFKGALVLFNKAITLNPKNIQLYDCRAATREKLGQLKDAQQDAETMMRLDRSSAKGYLRAGKLYRLLNQHDKAQEVYNLGEMNIKKNDPLYETIRTYVGRGRLGVRQVICPRAQKLTNATLKHLRATFGIRLQKVVLTHNSSITNDAIVPFIRAIGSHLKWINLSDTNIMDKGVVAILSTCSKLELLDLSHCSKITAQAFDPGKIQCRATGMRVIKLDYSYVAEVVITFMIAIFPKLTSLGIRGVVGLTNESLVKLANFPNLNSLYLEGNTSNGGSLSINDAFISLASSCPPLREFSLERCTILTDNCVRNLIASCHLEVLELNGDILLTDETMQDIGAYCKRLKILRIGKSPGITDNGVLSLFVPGGEISLEVVDLRQNSNISNISLEKIADNCGNLKELNVQWCGKITGSGVAYLVEKRGKTLKHLFLEECFNVSPDAVEYARKVIGSHGGK</sequence>